<reference evidence="1" key="1">
    <citation type="journal article" date="2014" name="Int. J. Syst. Evol. Microbiol.">
        <title>Complete genome sequence of Corynebacterium casei LMG S-19264T (=DSM 44701T), isolated from a smear-ripened cheese.</title>
        <authorList>
            <consortium name="US DOE Joint Genome Institute (JGI-PGF)"/>
            <person name="Walter F."/>
            <person name="Albersmeier A."/>
            <person name="Kalinowski J."/>
            <person name="Ruckert C."/>
        </authorList>
    </citation>
    <scope>NUCLEOTIDE SEQUENCE</scope>
    <source>
        <strain evidence="1">CGMCC 1.15725</strain>
    </source>
</reference>
<dbReference type="EMBL" id="BMJQ01000029">
    <property type="protein sequence ID" value="GGF49229.1"/>
    <property type="molecule type" value="Genomic_DNA"/>
</dbReference>
<dbReference type="InterPro" id="IPR007438">
    <property type="entry name" value="DUF488"/>
</dbReference>
<protein>
    <recommendedName>
        <fullName evidence="3">DUF488 domain-containing protein</fullName>
    </recommendedName>
</protein>
<sequence length="186" mass="20533">MTTSPAPPSIGPYFTIGHSTRTVDEFVTLLKEAAVDVLVDVRTVPRSRTNPQFNADTLPDRLAQSGIGYRHLPRLGGLRGHRKGATPSPNGFWENASFRNYADYAMTEEFHAGLEELRSLHREHVCAIMCAEAVWWRCHRRIIADYLLSAGEPVLHILGPHHTAPASLTPGARQQADGTLVYPAEA</sequence>
<dbReference type="RefSeq" id="WP_189052332.1">
    <property type="nucleotide sequence ID" value="NZ_BMJQ01000029.1"/>
</dbReference>
<comment type="caution">
    <text evidence="1">The sequence shown here is derived from an EMBL/GenBank/DDBJ whole genome shotgun (WGS) entry which is preliminary data.</text>
</comment>
<dbReference type="Pfam" id="PF04343">
    <property type="entry name" value="DUF488"/>
    <property type="match status" value="1"/>
</dbReference>
<evidence type="ECO:0000313" key="2">
    <source>
        <dbReference type="Proteomes" id="UP000646365"/>
    </source>
</evidence>
<accession>A0A8J2Z1H6</accession>
<dbReference type="AlphaFoldDB" id="A0A8J2Z1H6"/>
<name>A0A8J2Z1H6_9PROT</name>
<keyword evidence="2" id="KW-1185">Reference proteome</keyword>
<dbReference type="PANTHER" id="PTHR39337:SF1">
    <property type="entry name" value="BLR5642 PROTEIN"/>
    <property type="match status" value="1"/>
</dbReference>
<organism evidence="1 2">
    <name type="scientific">Aliidongia dinghuensis</name>
    <dbReference type="NCBI Taxonomy" id="1867774"/>
    <lineage>
        <taxon>Bacteria</taxon>
        <taxon>Pseudomonadati</taxon>
        <taxon>Pseudomonadota</taxon>
        <taxon>Alphaproteobacteria</taxon>
        <taxon>Rhodospirillales</taxon>
        <taxon>Dongiaceae</taxon>
        <taxon>Aliidongia</taxon>
    </lineage>
</organism>
<evidence type="ECO:0000313" key="1">
    <source>
        <dbReference type="EMBL" id="GGF49229.1"/>
    </source>
</evidence>
<proteinExistence type="predicted"/>
<gene>
    <name evidence="1" type="ORF">GCM10011611_64540</name>
</gene>
<evidence type="ECO:0008006" key="3">
    <source>
        <dbReference type="Google" id="ProtNLM"/>
    </source>
</evidence>
<dbReference type="PIRSF" id="PIRSF024492">
    <property type="entry name" value="UCP024492"/>
    <property type="match status" value="1"/>
</dbReference>
<dbReference type="PANTHER" id="PTHR39337">
    <property type="entry name" value="BLR5642 PROTEIN"/>
    <property type="match status" value="1"/>
</dbReference>
<dbReference type="Proteomes" id="UP000646365">
    <property type="component" value="Unassembled WGS sequence"/>
</dbReference>
<reference evidence="1" key="2">
    <citation type="submission" date="2020-09" db="EMBL/GenBank/DDBJ databases">
        <authorList>
            <person name="Sun Q."/>
            <person name="Zhou Y."/>
        </authorList>
    </citation>
    <scope>NUCLEOTIDE SEQUENCE</scope>
    <source>
        <strain evidence="1">CGMCC 1.15725</strain>
    </source>
</reference>
<dbReference type="InterPro" id="IPR014519">
    <property type="entry name" value="UCP024492"/>
</dbReference>